<dbReference type="SMART" id="SM00054">
    <property type="entry name" value="EFh"/>
    <property type="match status" value="3"/>
</dbReference>
<dbReference type="PANTHER" id="PTHR10891">
    <property type="entry name" value="EF-HAND CALCIUM-BINDING DOMAIN CONTAINING PROTEIN"/>
    <property type="match status" value="1"/>
</dbReference>
<feature type="non-terminal residue" evidence="5">
    <location>
        <position position="1"/>
    </location>
</feature>
<gene>
    <name evidence="5" type="ORF">0_990_01</name>
</gene>
<dbReference type="Pfam" id="PF13499">
    <property type="entry name" value="EF-hand_7"/>
    <property type="match status" value="1"/>
</dbReference>
<feature type="domain" description="EF-hand" evidence="4">
    <location>
        <begin position="47"/>
        <end position="82"/>
    </location>
</feature>
<keyword evidence="3" id="KW-0106">Calcium</keyword>
<protein>
    <recommendedName>
        <fullName evidence="4">EF-hand domain-containing protein</fullName>
    </recommendedName>
</protein>
<keyword evidence="1" id="KW-0479">Metal-binding</keyword>
<organism evidence="5">
    <name type="scientific">Pinus taeda</name>
    <name type="common">Loblolly pine</name>
    <dbReference type="NCBI Taxonomy" id="3352"/>
    <lineage>
        <taxon>Eukaryota</taxon>
        <taxon>Viridiplantae</taxon>
        <taxon>Streptophyta</taxon>
        <taxon>Embryophyta</taxon>
        <taxon>Tracheophyta</taxon>
        <taxon>Spermatophyta</taxon>
        <taxon>Pinopsida</taxon>
        <taxon>Pinidae</taxon>
        <taxon>Conifers I</taxon>
        <taxon>Pinales</taxon>
        <taxon>Pinaceae</taxon>
        <taxon>Pinus</taxon>
        <taxon>Pinus subgen. Pinus</taxon>
    </lineage>
</organism>
<sequence>MLMASLGCPASDNELQLMVSVADSNGDGFIDFSEFAELNTFGVDDPRRLQDMKSAFGIFDFDGNGLISPDELLRVFHRLGERCSLEDCRIMIASVDSNGDGYVSFDEFLIMMTASASTA</sequence>
<proteinExistence type="predicted"/>
<dbReference type="PROSITE" id="PS50222">
    <property type="entry name" value="EF_HAND_2"/>
    <property type="match status" value="3"/>
</dbReference>
<feature type="domain" description="EF-hand" evidence="4">
    <location>
        <begin position="83"/>
        <end position="118"/>
    </location>
</feature>
<dbReference type="InterPro" id="IPR018247">
    <property type="entry name" value="EF_Hand_1_Ca_BS"/>
</dbReference>
<dbReference type="AlphaFoldDB" id="H9V2Z9"/>
<dbReference type="FunFam" id="1.10.238.10:FF:000089">
    <property type="entry name" value="calmodulin-like protein 3"/>
    <property type="match status" value="1"/>
</dbReference>
<evidence type="ECO:0000256" key="2">
    <source>
        <dbReference type="ARBA" id="ARBA00022737"/>
    </source>
</evidence>
<dbReference type="Pfam" id="PF13833">
    <property type="entry name" value="EF-hand_8"/>
    <property type="match status" value="1"/>
</dbReference>
<evidence type="ECO:0000313" key="5">
    <source>
        <dbReference type="EMBL" id="AFG44142.1"/>
    </source>
</evidence>
<dbReference type="SUPFAM" id="SSF47473">
    <property type="entry name" value="EF-hand"/>
    <property type="match status" value="1"/>
</dbReference>
<dbReference type="Gene3D" id="1.10.238.10">
    <property type="entry name" value="EF-hand"/>
    <property type="match status" value="2"/>
</dbReference>
<dbReference type="InterPro" id="IPR011992">
    <property type="entry name" value="EF-hand-dom_pair"/>
</dbReference>
<dbReference type="InterPro" id="IPR002048">
    <property type="entry name" value="EF_hand_dom"/>
</dbReference>
<feature type="domain" description="EF-hand" evidence="4">
    <location>
        <begin position="10"/>
        <end position="45"/>
    </location>
</feature>
<keyword evidence="2" id="KW-0677">Repeat</keyword>
<dbReference type="PROSITE" id="PS00018">
    <property type="entry name" value="EF_HAND_1"/>
    <property type="match status" value="3"/>
</dbReference>
<dbReference type="GO" id="GO:0005509">
    <property type="term" value="F:calcium ion binding"/>
    <property type="evidence" value="ECO:0007669"/>
    <property type="project" value="InterPro"/>
</dbReference>
<evidence type="ECO:0000256" key="3">
    <source>
        <dbReference type="ARBA" id="ARBA00022837"/>
    </source>
</evidence>
<evidence type="ECO:0000259" key="4">
    <source>
        <dbReference type="PROSITE" id="PS50222"/>
    </source>
</evidence>
<dbReference type="CDD" id="cd00051">
    <property type="entry name" value="EFh"/>
    <property type="match status" value="1"/>
</dbReference>
<accession>H9V2Z9</accession>
<evidence type="ECO:0000256" key="1">
    <source>
        <dbReference type="ARBA" id="ARBA00022723"/>
    </source>
</evidence>
<dbReference type="InterPro" id="IPR039647">
    <property type="entry name" value="EF_hand_pair_protein_CML-like"/>
</dbReference>
<name>H9V2Z9_PINTA</name>
<reference evidence="5" key="1">
    <citation type="submission" date="2008-08" db="EMBL/GenBank/DDBJ databases">
        <title>Nucleotide Diversity and Divergence in the Loblolly Pine Gene Space.</title>
        <authorList>
            <person name="Neale D.B."/>
            <person name="Wegrzyn J.L."/>
            <person name="Lee J.M."/>
            <person name="Eckert A.J."/>
            <person name="Liechty J.D."/>
            <person name="Stevens K.A."/>
            <person name="Langley C.H."/>
        </authorList>
    </citation>
    <scope>NUCLEOTIDE SEQUENCE</scope>
    <source>
        <strain evidence="5">5005</strain>
        <tissue evidence="5">Megagametophyte</tissue>
    </source>
</reference>
<dbReference type="EMBL" id="FJ087010">
    <property type="protein sequence ID" value="AFG44142.1"/>
    <property type="molecule type" value="Genomic_DNA"/>
</dbReference>